<organism evidence="2 3">
    <name type="scientific">Devosia insulae DS-56</name>
    <dbReference type="NCBI Taxonomy" id="1116389"/>
    <lineage>
        <taxon>Bacteria</taxon>
        <taxon>Pseudomonadati</taxon>
        <taxon>Pseudomonadota</taxon>
        <taxon>Alphaproteobacteria</taxon>
        <taxon>Hyphomicrobiales</taxon>
        <taxon>Devosiaceae</taxon>
        <taxon>Devosia</taxon>
    </lineage>
</organism>
<evidence type="ECO:0000256" key="1">
    <source>
        <dbReference type="SAM" id="Phobius"/>
    </source>
</evidence>
<keyword evidence="3" id="KW-1185">Reference proteome</keyword>
<evidence type="ECO:0000313" key="2">
    <source>
        <dbReference type="EMBL" id="OEO29895.1"/>
    </source>
</evidence>
<reference evidence="2 3" key="1">
    <citation type="journal article" date="2015" name="Genome Announc.">
        <title>Genome Assemblies of Three Soil-Associated Devosia species: D. insulae, D. limi, and D. soli.</title>
        <authorList>
            <person name="Hassan Y.I."/>
            <person name="Lepp D."/>
            <person name="Zhou T."/>
        </authorList>
    </citation>
    <scope>NUCLEOTIDE SEQUENCE [LARGE SCALE GENOMIC DNA]</scope>
    <source>
        <strain evidence="2 3">DS-56</strain>
    </source>
</reference>
<dbReference type="Proteomes" id="UP000095463">
    <property type="component" value="Unassembled WGS sequence"/>
</dbReference>
<sequence length="116" mass="12300">MKKEILVALAARYAREHGYIDQETTQRVVAMNGLVIAYYGNRAPKAIAPSAIARQVARFSGWVLALSGLVYAGFWAFAPLPLAMTIGTGGLAAGVIMVIGYCIGLWTKVGNDGRAA</sequence>
<protein>
    <submittedName>
        <fullName evidence="2">Uncharacterized protein</fullName>
    </submittedName>
</protein>
<feature type="transmembrane region" description="Helical" evidence="1">
    <location>
        <begin position="84"/>
        <end position="106"/>
    </location>
</feature>
<gene>
    <name evidence="2" type="ORF">VW23_001525</name>
</gene>
<feature type="transmembrane region" description="Helical" evidence="1">
    <location>
        <begin position="59"/>
        <end position="78"/>
    </location>
</feature>
<name>A0A1E5XMU7_9HYPH</name>
<dbReference type="RefSeq" id="WP_069910871.1">
    <property type="nucleotide sequence ID" value="NZ_LAJE02000246.1"/>
</dbReference>
<comment type="caution">
    <text evidence="2">The sequence shown here is derived from an EMBL/GenBank/DDBJ whole genome shotgun (WGS) entry which is preliminary data.</text>
</comment>
<accession>A0A1E5XMU7</accession>
<keyword evidence="1" id="KW-1133">Transmembrane helix</keyword>
<proteinExistence type="predicted"/>
<evidence type="ECO:0000313" key="3">
    <source>
        <dbReference type="Proteomes" id="UP000095463"/>
    </source>
</evidence>
<keyword evidence="1" id="KW-0472">Membrane</keyword>
<dbReference type="OrthoDB" id="7571917at2"/>
<dbReference type="EMBL" id="LAJE02000246">
    <property type="protein sequence ID" value="OEO29895.1"/>
    <property type="molecule type" value="Genomic_DNA"/>
</dbReference>
<keyword evidence="1" id="KW-0812">Transmembrane</keyword>
<dbReference type="AlphaFoldDB" id="A0A1E5XMU7"/>